<keyword evidence="4" id="KW-0804">Transcription</keyword>
<protein>
    <submittedName>
        <fullName evidence="6">LysR family transcriptional regulator (Chromosome initiation inhibitor)</fullName>
    </submittedName>
</protein>
<dbReference type="Gene3D" id="3.40.190.290">
    <property type="match status" value="1"/>
</dbReference>
<dbReference type="InterPro" id="IPR000847">
    <property type="entry name" value="LysR_HTH_N"/>
</dbReference>
<dbReference type="InterPro" id="IPR050176">
    <property type="entry name" value="LTTR"/>
</dbReference>
<dbReference type="Pfam" id="PF00126">
    <property type="entry name" value="HTH_1"/>
    <property type="match status" value="1"/>
</dbReference>
<dbReference type="NCBIfam" id="NF002964">
    <property type="entry name" value="PRK03635.1"/>
    <property type="match status" value="1"/>
</dbReference>
<dbReference type="InterPro" id="IPR036390">
    <property type="entry name" value="WH_DNA-bd_sf"/>
</dbReference>
<dbReference type="PROSITE" id="PS50931">
    <property type="entry name" value="HTH_LYSR"/>
    <property type="match status" value="1"/>
</dbReference>
<keyword evidence="7" id="KW-1185">Reference proteome</keyword>
<evidence type="ECO:0000259" key="5">
    <source>
        <dbReference type="PROSITE" id="PS50931"/>
    </source>
</evidence>
<evidence type="ECO:0000256" key="2">
    <source>
        <dbReference type="ARBA" id="ARBA00023015"/>
    </source>
</evidence>
<dbReference type="RefSeq" id="WP_183439395.1">
    <property type="nucleotide sequence ID" value="NZ_JACHXD010000001.1"/>
</dbReference>
<comment type="caution">
    <text evidence="6">The sequence shown here is derived from an EMBL/GenBank/DDBJ whole genome shotgun (WGS) entry which is preliminary data.</text>
</comment>
<dbReference type="PRINTS" id="PR00039">
    <property type="entry name" value="HTHLYSR"/>
</dbReference>
<proteinExistence type="inferred from homology"/>
<dbReference type="AlphaFoldDB" id="A0A7W5B7X2"/>
<dbReference type="SUPFAM" id="SSF46785">
    <property type="entry name" value="Winged helix' DNA-binding domain"/>
    <property type="match status" value="1"/>
</dbReference>
<evidence type="ECO:0000313" key="6">
    <source>
        <dbReference type="EMBL" id="MBB3117450.1"/>
    </source>
</evidence>
<accession>A0A7W5B7X2</accession>
<dbReference type="Gene3D" id="1.10.10.10">
    <property type="entry name" value="Winged helix-like DNA-binding domain superfamily/Winged helix DNA-binding domain"/>
    <property type="match status" value="1"/>
</dbReference>
<dbReference type="SUPFAM" id="SSF53850">
    <property type="entry name" value="Periplasmic binding protein-like II"/>
    <property type="match status" value="1"/>
</dbReference>
<dbReference type="Proteomes" id="UP000541535">
    <property type="component" value="Unassembled WGS sequence"/>
</dbReference>
<keyword evidence="3" id="KW-0238">DNA-binding</keyword>
<feature type="domain" description="HTH lysR-type" evidence="5">
    <location>
        <begin position="4"/>
        <end position="60"/>
    </location>
</feature>
<dbReference type="InterPro" id="IPR036388">
    <property type="entry name" value="WH-like_DNA-bd_sf"/>
</dbReference>
<evidence type="ECO:0000256" key="1">
    <source>
        <dbReference type="ARBA" id="ARBA00009437"/>
    </source>
</evidence>
<evidence type="ECO:0000256" key="3">
    <source>
        <dbReference type="ARBA" id="ARBA00023125"/>
    </source>
</evidence>
<comment type="similarity">
    <text evidence="1">Belongs to the LysR transcriptional regulatory family.</text>
</comment>
<dbReference type="EMBL" id="JACHXD010000001">
    <property type="protein sequence ID" value="MBB3117450.1"/>
    <property type="molecule type" value="Genomic_DNA"/>
</dbReference>
<gene>
    <name evidence="6" type="ORF">FHS03_000469</name>
</gene>
<dbReference type="GO" id="GO:0003677">
    <property type="term" value="F:DNA binding"/>
    <property type="evidence" value="ECO:0007669"/>
    <property type="project" value="UniProtKB-KW"/>
</dbReference>
<dbReference type="GO" id="GO:0003700">
    <property type="term" value="F:DNA-binding transcription factor activity"/>
    <property type="evidence" value="ECO:0007669"/>
    <property type="project" value="InterPro"/>
</dbReference>
<name>A0A7W5B7X2_9BURK</name>
<dbReference type="PANTHER" id="PTHR30579:SF2">
    <property type="entry name" value="HTH-TYPE TRANSCRIPTIONAL REGULATOR ARGP"/>
    <property type="match status" value="1"/>
</dbReference>
<keyword evidence="2" id="KW-0805">Transcription regulation</keyword>
<organism evidence="6 7">
    <name type="scientific">Pseudoduganella violacea</name>
    <dbReference type="NCBI Taxonomy" id="1715466"/>
    <lineage>
        <taxon>Bacteria</taxon>
        <taxon>Pseudomonadati</taxon>
        <taxon>Pseudomonadota</taxon>
        <taxon>Betaproteobacteria</taxon>
        <taxon>Burkholderiales</taxon>
        <taxon>Oxalobacteraceae</taxon>
        <taxon>Telluria group</taxon>
        <taxon>Pseudoduganella</taxon>
    </lineage>
</organism>
<sequence>MENLDYRALAVLDAVASHGSFEKAALALGISQPAVSQRIKALEDAAGRLLIVRGAPALPTGLGQRLISHYRNVKLMEAALDIDLGNTVSMPEIAVAVDAASLATWFPLSLGPLLAPPRCQLDVRQLERDAALHLLREGSVFGCVAAAGALPPADLNGAAVTALGGMRHVCVATPAFAKRWFGDGLSAEAVQLAPAVTHALELTARFLAQHLEVKRAFPHHKVPLATALTDCLYGGLAYGLLPYLQAAHGLAQGTLIDLAPGAYLDVELNWHSWQLDTPFTRALSEQVLTTARRYLVQP</sequence>
<evidence type="ECO:0000313" key="7">
    <source>
        <dbReference type="Proteomes" id="UP000541535"/>
    </source>
</evidence>
<reference evidence="6 7" key="1">
    <citation type="submission" date="2020-08" db="EMBL/GenBank/DDBJ databases">
        <title>Genomic Encyclopedia of Type Strains, Phase III (KMG-III): the genomes of soil and plant-associated and newly described type strains.</title>
        <authorList>
            <person name="Whitman W."/>
        </authorList>
    </citation>
    <scope>NUCLEOTIDE SEQUENCE [LARGE SCALE GENOMIC DNA]</scope>
    <source>
        <strain evidence="6 7">CECT 8897</strain>
    </source>
</reference>
<dbReference type="PANTHER" id="PTHR30579">
    <property type="entry name" value="TRANSCRIPTIONAL REGULATOR"/>
    <property type="match status" value="1"/>
</dbReference>
<evidence type="ECO:0000256" key="4">
    <source>
        <dbReference type="ARBA" id="ARBA00023163"/>
    </source>
</evidence>